<dbReference type="Proteomes" id="UP000278542">
    <property type="component" value="Unassembled WGS sequence"/>
</dbReference>
<feature type="transmembrane region" description="Helical" evidence="1">
    <location>
        <begin position="6"/>
        <end position="26"/>
    </location>
</feature>
<sequence>MMTIIVFYNTIVSITEFNGIFFAFLVKIIENNRAFFVKPVLG</sequence>
<protein>
    <submittedName>
        <fullName evidence="2">Uncharacterized protein</fullName>
    </submittedName>
</protein>
<reference evidence="2 3" key="1">
    <citation type="submission" date="2018-10" db="EMBL/GenBank/DDBJ databases">
        <title>Genomic Encyclopedia of Type Strains, Phase IV (KMG-IV): sequencing the most valuable type-strain genomes for metagenomic binning, comparative biology and taxonomic classification.</title>
        <authorList>
            <person name="Goeker M."/>
        </authorList>
    </citation>
    <scope>NUCLEOTIDE SEQUENCE [LARGE SCALE GENOMIC DNA]</scope>
    <source>
        <strain evidence="2 3">DSM 22228</strain>
    </source>
</reference>
<evidence type="ECO:0000313" key="2">
    <source>
        <dbReference type="EMBL" id="RKS87789.1"/>
    </source>
</evidence>
<comment type="caution">
    <text evidence="2">The sequence shown here is derived from an EMBL/GenBank/DDBJ whole genome shotgun (WGS) entry which is preliminary data.</text>
</comment>
<proteinExistence type="predicted"/>
<organism evidence="2 3">
    <name type="scientific">Orbus hercynius</name>
    <dbReference type="NCBI Taxonomy" id="593135"/>
    <lineage>
        <taxon>Bacteria</taxon>
        <taxon>Pseudomonadati</taxon>
        <taxon>Pseudomonadota</taxon>
        <taxon>Gammaproteobacteria</taxon>
        <taxon>Orbales</taxon>
        <taxon>Orbaceae</taxon>
        <taxon>Orbus</taxon>
    </lineage>
</organism>
<keyword evidence="1" id="KW-0812">Transmembrane</keyword>
<name>A0A495RKA8_9GAMM</name>
<evidence type="ECO:0000256" key="1">
    <source>
        <dbReference type="SAM" id="Phobius"/>
    </source>
</evidence>
<evidence type="ECO:0000313" key="3">
    <source>
        <dbReference type="Proteomes" id="UP000278542"/>
    </source>
</evidence>
<dbReference type="RefSeq" id="WP_281271061.1">
    <property type="nucleotide sequence ID" value="NZ_RBWY01000001.1"/>
</dbReference>
<accession>A0A495RKA8</accession>
<dbReference type="EMBL" id="RBWY01000001">
    <property type="protein sequence ID" value="RKS87789.1"/>
    <property type="molecule type" value="Genomic_DNA"/>
</dbReference>
<keyword evidence="1" id="KW-1133">Transmembrane helix</keyword>
<keyword evidence="3" id="KW-1185">Reference proteome</keyword>
<keyword evidence="1" id="KW-0472">Membrane</keyword>
<gene>
    <name evidence="2" type="ORF">DES39_1033</name>
</gene>
<dbReference type="AlphaFoldDB" id="A0A495RKA8"/>